<evidence type="ECO:0008006" key="2">
    <source>
        <dbReference type="Google" id="ProtNLM"/>
    </source>
</evidence>
<organism evidence="1">
    <name type="scientific">Vibrio alginolyticus</name>
    <dbReference type="NCBI Taxonomy" id="663"/>
    <lineage>
        <taxon>Bacteria</taxon>
        <taxon>Pseudomonadati</taxon>
        <taxon>Pseudomonadota</taxon>
        <taxon>Gammaproteobacteria</taxon>
        <taxon>Vibrionales</taxon>
        <taxon>Vibrionaceae</taxon>
        <taxon>Vibrio</taxon>
    </lineage>
</organism>
<accession>A0A1W6TV14</accession>
<name>A0A1W6TV14_VIBAL</name>
<dbReference type="AlphaFoldDB" id="A0A1W6TV14"/>
<gene>
    <name evidence="1" type="ORF">K05K4_28680</name>
</gene>
<dbReference type="EMBL" id="CP017902">
    <property type="protein sequence ID" value="ARP19647.1"/>
    <property type="molecule type" value="Genomic_DNA"/>
</dbReference>
<reference evidence="1" key="1">
    <citation type="submission" date="2016-10" db="EMBL/GenBank/DDBJ databases">
        <title>The High Quality Genome of Vibrio alginolyticus K01M1.</title>
        <authorList>
            <person name="Wendling C."/>
            <person name="Chibani C.M."/>
            <person name="Hertel R."/>
            <person name="Sproer C."/>
            <person name="Bunk B."/>
            <person name="Overmann J."/>
            <person name="Roth O."/>
            <person name="Liesegang H."/>
        </authorList>
    </citation>
    <scope>NUCLEOTIDE SEQUENCE</scope>
    <source>
        <strain evidence="1">K05K4</strain>
    </source>
</reference>
<proteinExistence type="predicted"/>
<protein>
    <recommendedName>
        <fullName evidence="2">Thymidylate kinase</fullName>
    </recommendedName>
</protein>
<sequence>MKVKAGIAMTINELRHLFRENQLIEAIIEPAIQEGGWVVEFRHARGGFVFLTDSHGEECLYEDLDTASKSAMAVGFQQVRIEDR</sequence>
<evidence type="ECO:0000313" key="1">
    <source>
        <dbReference type="EMBL" id="ARP19647.1"/>
    </source>
</evidence>